<evidence type="ECO:0000313" key="14">
    <source>
        <dbReference type="Proteomes" id="UP000515154"/>
    </source>
</evidence>
<name>A0A6P7SEG8_9MOLL</name>
<dbReference type="GO" id="GO:0048476">
    <property type="term" value="C:Holliday junction resolvase complex"/>
    <property type="evidence" value="ECO:0007669"/>
    <property type="project" value="InterPro"/>
</dbReference>
<keyword evidence="4" id="KW-0540">Nuclease</keyword>
<keyword evidence="13" id="KW-0469">Meiosis</keyword>
<dbReference type="GO" id="GO:0005634">
    <property type="term" value="C:nucleus"/>
    <property type="evidence" value="ECO:0007669"/>
    <property type="project" value="UniProtKB-SubCell"/>
</dbReference>
<dbReference type="PANTHER" id="PTHR21077:SF5">
    <property type="entry name" value="CROSSOVER JUNCTION ENDONUCLEASE MMS4"/>
    <property type="match status" value="1"/>
</dbReference>
<dbReference type="PANTHER" id="PTHR21077">
    <property type="entry name" value="EME1 PROTEIN"/>
    <property type="match status" value="1"/>
</dbReference>
<proteinExistence type="inferred from homology"/>
<organism evidence="14 15">
    <name type="scientific">Octopus sinensis</name>
    <name type="common">East Asian common octopus</name>
    <dbReference type="NCBI Taxonomy" id="2607531"/>
    <lineage>
        <taxon>Eukaryota</taxon>
        <taxon>Metazoa</taxon>
        <taxon>Spiralia</taxon>
        <taxon>Lophotrochozoa</taxon>
        <taxon>Mollusca</taxon>
        <taxon>Cephalopoda</taxon>
        <taxon>Coleoidea</taxon>
        <taxon>Octopodiformes</taxon>
        <taxon>Octopoda</taxon>
        <taxon>Incirrata</taxon>
        <taxon>Octopodidae</taxon>
        <taxon>Octopus</taxon>
    </lineage>
</organism>
<dbReference type="GO" id="GO:0031297">
    <property type="term" value="P:replication fork processing"/>
    <property type="evidence" value="ECO:0007669"/>
    <property type="project" value="TreeGrafter"/>
</dbReference>
<dbReference type="GO" id="GO:0046872">
    <property type="term" value="F:metal ion binding"/>
    <property type="evidence" value="ECO:0007669"/>
    <property type="project" value="UniProtKB-KW"/>
</dbReference>
<evidence type="ECO:0000256" key="8">
    <source>
        <dbReference type="ARBA" id="ARBA00022801"/>
    </source>
</evidence>
<dbReference type="GO" id="GO:0031573">
    <property type="term" value="P:mitotic intra-S DNA damage checkpoint signaling"/>
    <property type="evidence" value="ECO:0007669"/>
    <property type="project" value="TreeGrafter"/>
</dbReference>
<dbReference type="Proteomes" id="UP000515154">
    <property type="component" value="Linkage group LG5"/>
</dbReference>
<dbReference type="InterPro" id="IPR033310">
    <property type="entry name" value="Mms4/EME1/EME2"/>
</dbReference>
<dbReference type="FunFam" id="1.10.150.670:FF:000002">
    <property type="entry name" value="Crossover junction endonuclease EME1"/>
    <property type="match status" value="1"/>
</dbReference>
<comment type="cofactor">
    <cofactor evidence="1">
        <name>Mg(2+)</name>
        <dbReference type="ChEBI" id="CHEBI:18420"/>
    </cofactor>
</comment>
<dbReference type="Gene3D" id="3.40.50.10130">
    <property type="match status" value="1"/>
</dbReference>
<comment type="similarity">
    <text evidence="3">Belongs to the EME1/MMS4 family.</text>
</comment>
<keyword evidence="7" id="KW-0227">DNA damage</keyword>
<dbReference type="KEGG" id="osn:115211950"/>
<evidence type="ECO:0000256" key="12">
    <source>
        <dbReference type="ARBA" id="ARBA00023242"/>
    </source>
</evidence>
<dbReference type="RefSeq" id="XP_029636574.1">
    <property type="nucleotide sequence ID" value="XM_029780714.2"/>
</dbReference>
<keyword evidence="6 15" id="KW-0255">Endonuclease</keyword>
<accession>A0A6P7SEG8</accession>
<evidence type="ECO:0000256" key="3">
    <source>
        <dbReference type="ARBA" id="ARBA00005313"/>
    </source>
</evidence>
<dbReference type="Pfam" id="PF21292">
    <property type="entry name" value="EME1-MUS81_C"/>
    <property type="match status" value="1"/>
</dbReference>
<sequence>MDLDVEIPLKERLSGLSSKFSHAVIDLDNENIYSDDHSHANVQFDEPLNSYQENRDLKSGSTVSDFVGVNKECADSDDSDSLPAYTELTSSHSDGKLSEFLKKHTTLSQTEVIKHTTLNTLPQTEVVKKRKCSPEKMAVKKDLKDVMQKSDQNGKITKKHMKEKAAQIRKAEQKKRLAYQPKECLKSMTVIIDPGVVNQSGVGTAIFSACDDLEVTYKIESQFMPYVVSWKRTTLCYDTEDQEVKTWNLDVDEKDIVIMMPLDIFTEMLDHFKTNSMAMNNVSSLDQYAENIQSLYPGYSVMLAVIGSHIGSQASKRSGSHQFSQRKANNGIDDRLSIEEAFLNLQLKNLFNCQLIQSSSGITNLIKSFTKAVGEKPGKKDRLQSEFSFHNAKGNNTSGSSDIQGLWKLQLQQFKNISSDIANAIVYQYPTPKCLFEAYEKCSSEKEGIKVLEDITVRRHAGVLQSTKRIGKEAARRIYQLMTTKDPNLLLK</sequence>
<evidence type="ECO:0000256" key="7">
    <source>
        <dbReference type="ARBA" id="ARBA00022763"/>
    </source>
</evidence>
<keyword evidence="11" id="KW-0234">DNA repair</keyword>
<gene>
    <name evidence="15" type="primary">LOC115211950</name>
</gene>
<keyword evidence="8" id="KW-0378">Hydrolase</keyword>
<evidence type="ECO:0000256" key="4">
    <source>
        <dbReference type="ARBA" id="ARBA00022722"/>
    </source>
</evidence>
<dbReference type="GO" id="GO:0006302">
    <property type="term" value="P:double-strand break repair"/>
    <property type="evidence" value="ECO:0007669"/>
    <property type="project" value="TreeGrafter"/>
</dbReference>
<keyword evidence="14" id="KW-1185">Reference proteome</keyword>
<reference evidence="15" key="1">
    <citation type="submission" date="2025-08" db="UniProtKB">
        <authorList>
            <consortium name="RefSeq"/>
        </authorList>
    </citation>
    <scope>IDENTIFICATION</scope>
</reference>
<evidence type="ECO:0000256" key="1">
    <source>
        <dbReference type="ARBA" id="ARBA00001946"/>
    </source>
</evidence>
<protein>
    <submittedName>
        <fullName evidence="15">Crossover junction endonuclease EME1 isoform X1</fullName>
    </submittedName>
</protein>
<keyword evidence="9" id="KW-0460">Magnesium</keyword>
<evidence type="ECO:0000256" key="13">
    <source>
        <dbReference type="ARBA" id="ARBA00023254"/>
    </source>
</evidence>
<evidence type="ECO:0000256" key="2">
    <source>
        <dbReference type="ARBA" id="ARBA00004123"/>
    </source>
</evidence>
<dbReference type="Gene3D" id="1.10.150.670">
    <property type="entry name" value="Crossover junction endonuclease EME1, DNA-binding domain"/>
    <property type="match status" value="1"/>
</dbReference>
<evidence type="ECO:0000256" key="5">
    <source>
        <dbReference type="ARBA" id="ARBA00022723"/>
    </source>
</evidence>
<keyword evidence="10" id="KW-0233">DNA recombination</keyword>
<comment type="subcellular location">
    <subcellularLocation>
        <location evidence="2">Nucleus</location>
    </subcellularLocation>
</comment>
<evidence type="ECO:0000256" key="10">
    <source>
        <dbReference type="ARBA" id="ARBA00023172"/>
    </source>
</evidence>
<evidence type="ECO:0000256" key="11">
    <source>
        <dbReference type="ARBA" id="ARBA00023204"/>
    </source>
</evidence>
<evidence type="ECO:0000256" key="9">
    <source>
        <dbReference type="ARBA" id="ARBA00022842"/>
    </source>
</evidence>
<evidence type="ECO:0000256" key="6">
    <source>
        <dbReference type="ARBA" id="ARBA00022759"/>
    </source>
</evidence>
<keyword evidence="5" id="KW-0479">Metal-binding</keyword>
<dbReference type="AlphaFoldDB" id="A0A6P7SEG8"/>
<dbReference type="GO" id="GO:0000712">
    <property type="term" value="P:resolution of meiotic recombination intermediates"/>
    <property type="evidence" value="ECO:0007669"/>
    <property type="project" value="TreeGrafter"/>
</dbReference>
<dbReference type="GO" id="GO:0008821">
    <property type="term" value="F:crossover junction DNA endonuclease activity"/>
    <property type="evidence" value="ECO:0007669"/>
    <property type="project" value="TreeGrafter"/>
</dbReference>
<dbReference type="InterPro" id="IPR042530">
    <property type="entry name" value="EME1/EME2_C"/>
</dbReference>
<keyword evidence="12" id="KW-0539">Nucleus</keyword>
<evidence type="ECO:0000313" key="15">
    <source>
        <dbReference type="RefSeq" id="XP_029636574.1"/>
    </source>
</evidence>